<keyword evidence="7" id="KW-0539">Nucleus</keyword>
<protein>
    <recommendedName>
        <fullName evidence="9">DDE Tnp4 domain-containing protein</fullName>
    </recommendedName>
</protein>
<evidence type="ECO:0000256" key="1">
    <source>
        <dbReference type="ARBA" id="ARBA00001968"/>
    </source>
</evidence>
<dbReference type="PANTHER" id="PTHR22930">
    <property type="match status" value="1"/>
</dbReference>
<dbReference type="InterPro" id="IPR045249">
    <property type="entry name" value="HARBI1-like"/>
</dbReference>
<evidence type="ECO:0000256" key="5">
    <source>
        <dbReference type="ARBA" id="ARBA00022723"/>
    </source>
</evidence>
<proteinExistence type="inferred from homology"/>
<keyword evidence="6" id="KW-0378">Hydrolase</keyword>
<dbReference type="InterPro" id="IPR027806">
    <property type="entry name" value="HARBI1_dom"/>
</dbReference>
<dbReference type="PANTHER" id="PTHR22930:SF85">
    <property type="entry name" value="GH03217P-RELATED"/>
    <property type="match status" value="1"/>
</dbReference>
<dbReference type="AlphaFoldDB" id="A0ABD1ZBF0"/>
<feature type="region of interest" description="Disordered" evidence="8">
    <location>
        <begin position="69"/>
        <end position="124"/>
    </location>
</feature>
<dbReference type="Pfam" id="PF13359">
    <property type="entry name" value="DDE_Tnp_4"/>
    <property type="match status" value="1"/>
</dbReference>
<gene>
    <name evidence="10" type="ORF">R1flu_011559</name>
</gene>
<evidence type="ECO:0000256" key="7">
    <source>
        <dbReference type="ARBA" id="ARBA00023242"/>
    </source>
</evidence>
<feature type="compositionally biased region" description="Gly residues" evidence="8">
    <location>
        <begin position="87"/>
        <end position="102"/>
    </location>
</feature>
<keyword evidence="4" id="KW-0540">Nuclease</keyword>
<reference evidence="10 11" key="1">
    <citation type="submission" date="2024-09" db="EMBL/GenBank/DDBJ databases">
        <title>Chromosome-scale assembly of Riccia fluitans.</title>
        <authorList>
            <person name="Paukszto L."/>
            <person name="Sawicki J."/>
            <person name="Karawczyk K."/>
            <person name="Piernik-Szablinska J."/>
            <person name="Szczecinska M."/>
            <person name="Mazdziarz M."/>
        </authorList>
    </citation>
    <scope>NUCLEOTIDE SEQUENCE [LARGE SCALE GENOMIC DNA]</scope>
    <source>
        <strain evidence="10">Rf_01</strain>
        <tissue evidence="10">Aerial parts of the thallus</tissue>
    </source>
</reference>
<evidence type="ECO:0000259" key="9">
    <source>
        <dbReference type="Pfam" id="PF13359"/>
    </source>
</evidence>
<dbReference type="Proteomes" id="UP001605036">
    <property type="component" value="Unassembled WGS sequence"/>
</dbReference>
<comment type="similarity">
    <text evidence="3">Belongs to the HARBI1 family.</text>
</comment>
<dbReference type="GO" id="GO:0046872">
    <property type="term" value="F:metal ion binding"/>
    <property type="evidence" value="ECO:0007669"/>
    <property type="project" value="UniProtKB-KW"/>
</dbReference>
<organism evidence="10 11">
    <name type="scientific">Riccia fluitans</name>
    <dbReference type="NCBI Taxonomy" id="41844"/>
    <lineage>
        <taxon>Eukaryota</taxon>
        <taxon>Viridiplantae</taxon>
        <taxon>Streptophyta</taxon>
        <taxon>Embryophyta</taxon>
        <taxon>Marchantiophyta</taxon>
        <taxon>Marchantiopsida</taxon>
        <taxon>Marchantiidae</taxon>
        <taxon>Marchantiales</taxon>
        <taxon>Ricciaceae</taxon>
        <taxon>Riccia</taxon>
    </lineage>
</organism>
<comment type="cofactor">
    <cofactor evidence="1">
        <name>a divalent metal cation</name>
        <dbReference type="ChEBI" id="CHEBI:60240"/>
    </cofactor>
</comment>
<evidence type="ECO:0000256" key="2">
    <source>
        <dbReference type="ARBA" id="ARBA00004123"/>
    </source>
</evidence>
<dbReference type="GO" id="GO:0004518">
    <property type="term" value="F:nuclease activity"/>
    <property type="evidence" value="ECO:0007669"/>
    <property type="project" value="UniProtKB-KW"/>
</dbReference>
<evidence type="ECO:0000313" key="10">
    <source>
        <dbReference type="EMBL" id="KAL2643972.1"/>
    </source>
</evidence>
<dbReference type="EMBL" id="JBHFFA010000002">
    <property type="protein sequence ID" value="KAL2643972.1"/>
    <property type="molecule type" value="Genomic_DNA"/>
</dbReference>
<keyword evidence="11" id="KW-1185">Reference proteome</keyword>
<feature type="compositionally biased region" description="Acidic residues" evidence="8">
    <location>
        <begin position="264"/>
        <end position="273"/>
    </location>
</feature>
<comment type="caution">
    <text evidence="10">The sequence shown here is derived from an EMBL/GenBank/DDBJ whole genome shotgun (WGS) entry which is preliminary data.</text>
</comment>
<evidence type="ECO:0000256" key="8">
    <source>
        <dbReference type="SAM" id="MobiDB-lite"/>
    </source>
</evidence>
<evidence type="ECO:0000256" key="3">
    <source>
        <dbReference type="ARBA" id="ARBA00006958"/>
    </source>
</evidence>
<name>A0ABD1ZBF0_9MARC</name>
<evidence type="ECO:0000256" key="6">
    <source>
        <dbReference type="ARBA" id="ARBA00022801"/>
    </source>
</evidence>
<evidence type="ECO:0000256" key="4">
    <source>
        <dbReference type="ARBA" id="ARBA00022722"/>
    </source>
</evidence>
<comment type="subcellular location">
    <subcellularLocation>
        <location evidence="2">Nucleus</location>
    </subcellularLocation>
</comment>
<accession>A0ABD1ZBF0</accession>
<keyword evidence="5" id="KW-0479">Metal-binding</keyword>
<feature type="domain" description="DDE Tnp4" evidence="9">
    <location>
        <begin position="544"/>
        <end position="710"/>
    </location>
</feature>
<dbReference type="GO" id="GO:0016787">
    <property type="term" value="F:hydrolase activity"/>
    <property type="evidence" value="ECO:0007669"/>
    <property type="project" value="UniProtKB-KW"/>
</dbReference>
<evidence type="ECO:0000313" key="11">
    <source>
        <dbReference type="Proteomes" id="UP001605036"/>
    </source>
</evidence>
<sequence>MGIPAVPRFSGFQWAPMRPMPAYVFPAGPVSAAAGSTLVYSGNLTLMSGSSVAVTSVLQSFLSSMPVPAATTSPSVDSARAESMDVEGGGEAALDGNGGAGSQGARRISGRRRTRPPTPRDSNKLTWTDEWVACLLELKKQEHLASEAQSGCDVIVTAETKLKKLQARLTARGCNAETSQIWWKWDSLFMKYKSVKAYMKRTGVAPFATLTKAERKVENLPLDFNTSWFDMIESWYNTNPHVDPPCLADSSNPFLGLETTRDQEETDITECDEPGPSTHRTNSSQKRKTVSKSTQVISDCIGKFNGILLENESRREDRGNRKMQILDEVESKRIALDERRVAVEERRIEIEDRRVSEESQRAKELVGALTSVATAITSKRVGVPDDIQLLLVILAKCFLLVQELLATLLSTGARPVGSTLLSTSDMELEPEAIEHFTVAIGITFTLLSSCLRDSQEWWVRQRSLVWFDDYLQRAYGGQWHTYFYVSDRFGIGESTLAEIFYDCIDAINQILGPLFLPWPLPDEIGAVADAFFRRSGLPNITGAIDGTHVQIRTPHLADNPVPYYNRKKYHSIALQAVVDADGCFLDVSVGFPGSTNDQRLLTFSGLYNQVCNGSRLHWPVYRINGGFRLRPYLLGDSGYAHTPWLMVLFPQNAQLTEMEALYNEHHVRGYLTVEQAFGHLKGKFRILDLGVNSSISSAAKIAYSCCVLNNVLVKYRVGLWQKNVQPTYDRSGATLVQHLHDDRFTVQGNRHQGSDSELARETREQLGHFLALN</sequence>
<dbReference type="GO" id="GO:0005634">
    <property type="term" value="C:nucleus"/>
    <property type="evidence" value="ECO:0007669"/>
    <property type="project" value="UniProtKB-SubCell"/>
</dbReference>
<feature type="region of interest" description="Disordered" evidence="8">
    <location>
        <begin position="261"/>
        <end position="291"/>
    </location>
</feature>